<reference evidence="2 3" key="1">
    <citation type="journal article" date="2017" name="ISME J.">
        <title>Energy and carbon metabolisms in a deep terrestrial subsurface fluid microbial community.</title>
        <authorList>
            <person name="Momper L."/>
            <person name="Jungbluth S.P."/>
            <person name="Lee M.D."/>
            <person name="Amend J.P."/>
        </authorList>
    </citation>
    <scope>NUCLEOTIDE SEQUENCE [LARGE SCALE GENOMIC DNA]</scope>
    <source>
        <strain evidence="2">SURF_26</strain>
    </source>
</reference>
<proteinExistence type="predicted"/>
<dbReference type="NCBIfam" id="NF033679">
    <property type="entry name" value="DNRLRE_dom"/>
    <property type="match status" value="1"/>
</dbReference>
<dbReference type="Proteomes" id="UP000266426">
    <property type="component" value="Unassembled WGS sequence"/>
</dbReference>
<evidence type="ECO:0000256" key="1">
    <source>
        <dbReference type="SAM" id="SignalP"/>
    </source>
</evidence>
<comment type="caution">
    <text evidence="2">The sequence shown here is derived from an EMBL/GenBank/DDBJ whole genome shotgun (WGS) entry which is preliminary data.</text>
</comment>
<evidence type="ECO:0000313" key="3">
    <source>
        <dbReference type="Proteomes" id="UP000266426"/>
    </source>
</evidence>
<evidence type="ECO:0000313" key="2">
    <source>
        <dbReference type="EMBL" id="RJP59751.1"/>
    </source>
</evidence>
<dbReference type="AlphaFoldDB" id="A0A3A4RDV5"/>
<gene>
    <name evidence="2" type="ORF">C4541_05460</name>
</gene>
<accession>A0A3A4RDV5</accession>
<organism evidence="2 3">
    <name type="scientific">Candidatus Auribacter fodinae</name>
    <dbReference type="NCBI Taxonomy" id="2093366"/>
    <lineage>
        <taxon>Bacteria</taxon>
        <taxon>Pseudomonadati</taxon>
        <taxon>Candidatus Auribacterota</taxon>
        <taxon>Candidatus Auribacteria</taxon>
        <taxon>Candidatus Auribacterales</taxon>
        <taxon>Candidatus Auribacteraceae</taxon>
        <taxon>Candidatus Auribacter</taxon>
    </lineage>
</organism>
<dbReference type="EMBL" id="QZJZ01000042">
    <property type="protein sequence ID" value="RJP59751.1"/>
    <property type="molecule type" value="Genomic_DNA"/>
</dbReference>
<sequence>MCITIFIKYSWYLRRYCRMKTIVCILSTLLCLHTALAFSATITYRQDDGKSIVSETYGTYIQNGASSKATAQVLETGGSMYYMLIRFPNIFGDGANQIPIGSTINSATLSLWTQYVSTSTAKTHTVHRMLVDWQETVTWSDLGYGGTPGTHYDATPFTTFTVYGGAPVEYTINVTSVLNGYSQQSYLNYGWYFIDTNLSWFAWWHSDDAASTIYRPLLSVDYTPPSIPEPPAVPEPLSIILFASCGSALFLKRLRK</sequence>
<keyword evidence="1" id="KW-0732">Signal</keyword>
<feature type="chain" id="PRO_5017180702" evidence="1">
    <location>
        <begin position="40"/>
        <end position="256"/>
    </location>
</feature>
<name>A0A3A4RDV5_9BACT</name>
<protein>
    <submittedName>
        <fullName evidence="2">DNRLRE domain-containing protein</fullName>
    </submittedName>
</protein>
<feature type="signal peptide" evidence="1">
    <location>
        <begin position="1"/>
        <end position="39"/>
    </location>
</feature>